<feature type="transmembrane region" description="Helical" evidence="1">
    <location>
        <begin position="71"/>
        <end position="93"/>
    </location>
</feature>
<evidence type="ECO:0000313" key="2">
    <source>
        <dbReference type="EMBL" id="TLQ43719.1"/>
    </source>
</evidence>
<comment type="caution">
    <text evidence="3">The sequence shown here is derived from an EMBL/GenBank/DDBJ whole genome shotgun (WGS) entry which is preliminary data.</text>
</comment>
<proteinExistence type="predicted"/>
<dbReference type="EMBL" id="VAWE01000001">
    <property type="protein sequence ID" value="TLQ46227.1"/>
    <property type="molecule type" value="Genomic_DNA"/>
</dbReference>
<keyword evidence="1" id="KW-0472">Membrane</keyword>
<gene>
    <name evidence="2" type="ORF">FEF34_11700</name>
    <name evidence="3" type="ORF">FEF34_27435</name>
</gene>
<accession>A0A5R9EAG8</accession>
<organism evidence="3 4">
    <name type="scientific">Streptomyces marianii</name>
    <dbReference type="NCBI Taxonomy" id="1817406"/>
    <lineage>
        <taxon>Bacteria</taxon>
        <taxon>Bacillati</taxon>
        <taxon>Actinomycetota</taxon>
        <taxon>Actinomycetes</taxon>
        <taxon>Kitasatosporales</taxon>
        <taxon>Streptomycetaceae</taxon>
        <taxon>Streptomyces</taxon>
    </lineage>
</organism>
<evidence type="ECO:0000313" key="4">
    <source>
        <dbReference type="Proteomes" id="UP000305921"/>
    </source>
</evidence>
<dbReference type="Proteomes" id="UP000305921">
    <property type="component" value="Unassembled WGS sequence"/>
</dbReference>
<keyword evidence="4" id="KW-1185">Reference proteome</keyword>
<evidence type="ECO:0000256" key="1">
    <source>
        <dbReference type="SAM" id="Phobius"/>
    </source>
</evidence>
<evidence type="ECO:0000313" key="3">
    <source>
        <dbReference type="EMBL" id="TLQ46227.1"/>
    </source>
</evidence>
<keyword evidence="1" id="KW-1133">Transmembrane helix</keyword>
<reference evidence="3 4" key="1">
    <citation type="submission" date="2019-05" db="EMBL/GenBank/DDBJ databases">
        <title>Streptomyces marianii sp. nov., a novel marine actinomycete from southern coast of India.</title>
        <authorList>
            <person name="Iniyan A.M."/>
            <person name="Wink J."/>
            <person name="Ramprasad E."/>
            <person name="Ramana C.V."/>
            <person name="Bunk B."/>
            <person name="Sproer C."/>
            <person name="Joseph F.-J.R.S."/>
            <person name="Vincent S.G.P."/>
        </authorList>
    </citation>
    <scope>NUCLEOTIDE SEQUENCE [LARGE SCALE GENOMIC DNA]</scope>
    <source>
        <strain evidence="3 4">ICN19</strain>
    </source>
</reference>
<dbReference type="AlphaFoldDB" id="A0A5R9EAG8"/>
<sequence>MTASGQDVVFSDFYLKAGAEVDVSVLVDEENPVEEDERGRLVKPEVLANFTDGLFVPATDRNDLSIPRRQAYFFLASFYILMLIAAALTAFLLGSL</sequence>
<name>A0A5R9EAG8_9ACTN</name>
<keyword evidence="1" id="KW-0812">Transmembrane</keyword>
<protein>
    <submittedName>
        <fullName evidence="3">Uncharacterized protein</fullName>
    </submittedName>
</protein>
<dbReference type="EMBL" id="VAWE01000001">
    <property type="protein sequence ID" value="TLQ43719.1"/>
    <property type="molecule type" value="Genomic_DNA"/>
</dbReference>
<dbReference type="RefSeq" id="WP_138053126.1">
    <property type="nucleotide sequence ID" value="NZ_VAWE01000001.1"/>
</dbReference>